<gene>
    <name evidence="3" type="ORF">PS9374_00820</name>
</gene>
<evidence type="ECO:0000313" key="4">
    <source>
        <dbReference type="Proteomes" id="UP000077701"/>
    </source>
</evidence>
<keyword evidence="2" id="KW-1133">Transmembrane helix</keyword>
<evidence type="ECO:0000256" key="2">
    <source>
        <dbReference type="SAM" id="Phobius"/>
    </source>
</evidence>
<keyword evidence="2" id="KW-0812">Transmembrane</keyword>
<feature type="region of interest" description="Disordered" evidence="1">
    <location>
        <begin position="1"/>
        <end position="53"/>
    </location>
</feature>
<dbReference type="EMBL" id="BDCX01000002">
    <property type="protein sequence ID" value="GAT65188.1"/>
    <property type="molecule type" value="Genomic_DNA"/>
</dbReference>
<keyword evidence="4" id="KW-1185">Reference proteome</keyword>
<name>A0A171BJF6_9ACTN</name>
<feature type="transmembrane region" description="Helical" evidence="2">
    <location>
        <begin position="57"/>
        <end position="76"/>
    </location>
</feature>
<evidence type="ECO:0000256" key="1">
    <source>
        <dbReference type="SAM" id="MobiDB-lite"/>
    </source>
</evidence>
<dbReference type="NCBIfam" id="NF041681">
    <property type="entry name" value="HGxxPAAW"/>
    <property type="match status" value="1"/>
</dbReference>
<keyword evidence="2" id="KW-0472">Membrane</keyword>
<organism evidence="3 4">
    <name type="scientific">Planomonospora sphaerica</name>
    <dbReference type="NCBI Taxonomy" id="161355"/>
    <lineage>
        <taxon>Bacteria</taxon>
        <taxon>Bacillati</taxon>
        <taxon>Actinomycetota</taxon>
        <taxon>Actinomycetes</taxon>
        <taxon>Streptosporangiales</taxon>
        <taxon>Streptosporangiaceae</taxon>
        <taxon>Planomonospora</taxon>
    </lineage>
</organism>
<proteinExistence type="predicted"/>
<comment type="caution">
    <text evidence="3">The sequence shown here is derived from an EMBL/GenBank/DDBJ whole genome shotgun (WGS) entry which is preliminary data.</text>
</comment>
<reference evidence="4" key="2">
    <citation type="submission" date="2016-04" db="EMBL/GenBank/DDBJ databases">
        <title>Planomonospora sphaerica JCM9374 whole genome shotgun sequence.</title>
        <authorList>
            <person name="Suzuki T."/>
            <person name="Dohra H."/>
            <person name="Kodani S."/>
        </authorList>
    </citation>
    <scope>NUCLEOTIDE SEQUENCE [LARGE SCALE GENOMIC DNA]</scope>
    <source>
        <strain evidence="4">JCM 9374</strain>
    </source>
</reference>
<sequence>MTETAPGPAPETGHGSGHGRDGRGDHGDHGGRDGHGDHGDRGHGGSGGGHGGRASSWLAVTVSVLGFAIGGVGLTAGPDWFVFWLGAAVCALGGVLLLAFGAFGDVVVDAPRTRAGRQEGVLG</sequence>
<dbReference type="Proteomes" id="UP000077701">
    <property type="component" value="Unassembled WGS sequence"/>
</dbReference>
<protein>
    <submittedName>
        <fullName evidence="3">Uncharacterized protein</fullName>
    </submittedName>
</protein>
<dbReference type="RefSeq" id="WP_231647164.1">
    <property type="nucleotide sequence ID" value="NZ_BDCX01000002.1"/>
</dbReference>
<dbReference type="AlphaFoldDB" id="A0A171BJF6"/>
<feature type="transmembrane region" description="Helical" evidence="2">
    <location>
        <begin position="82"/>
        <end position="108"/>
    </location>
</feature>
<feature type="compositionally biased region" description="Basic and acidic residues" evidence="1">
    <location>
        <begin position="18"/>
        <end position="43"/>
    </location>
</feature>
<accession>A0A171BJF6</accession>
<reference evidence="3 4" key="1">
    <citation type="journal article" date="2016" name="Genome Announc.">
        <title>Draft Genome Sequence of Planomonospora sphaerica JCM9374, a Rare Actinomycete.</title>
        <authorList>
            <person name="Dohra H."/>
            <person name="Suzuki T."/>
            <person name="Inoue Y."/>
            <person name="Kodani S."/>
        </authorList>
    </citation>
    <scope>NUCLEOTIDE SEQUENCE [LARGE SCALE GENOMIC DNA]</scope>
    <source>
        <strain evidence="3 4">JCM 9374</strain>
    </source>
</reference>
<dbReference type="STRING" id="161355.PS9374_00820"/>
<evidence type="ECO:0000313" key="3">
    <source>
        <dbReference type="EMBL" id="GAT65188.1"/>
    </source>
</evidence>